<dbReference type="AlphaFoldDB" id="A0A2P2R0X5"/>
<protein>
    <submittedName>
        <fullName evidence="1">Uncharacterized protein</fullName>
    </submittedName>
</protein>
<organism evidence="1">
    <name type="scientific">Rhizophora mucronata</name>
    <name type="common">Asiatic mangrove</name>
    <dbReference type="NCBI Taxonomy" id="61149"/>
    <lineage>
        <taxon>Eukaryota</taxon>
        <taxon>Viridiplantae</taxon>
        <taxon>Streptophyta</taxon>
        <taxon>Embryophyta</taxon>
        <taxon>Tracheophyta</taxon>
        <taxon>Spermatophyta</taxon>
        <taxon>Magnoliopsida</taxon>
        <taxon>eudicotyledons</taxon>
        <taxon>Gunneridae</taxon>
        <taxon>Pentapetalae</taxon>
        <taxon>rosids</taxon>
        <taxon>fabids</taxon>
        <taxon>Malpighiales</taxon>
        <taxon>Rhizophoraceae</taxon>
        <taxon>Rhizophora</taxon>
    </lineage>
</organism>
<proteinExistence type="predicted"/>
<reference evidence="1" key="1">
    <citation type="submission" date="2018-02" db="EMBL/GenBank/DDBJ databases">
        <title>Rhizophora mucronata_Transcriptome.</title>
        <authorList>
            <person name="Meera S.P."/>
            <person name="Sreeshan A."/>
            <person name="Augustine A."/>
        </authorList>
    </citation>
    <scope>NUCLEOTIDE SEQUENCE</scope>
    <source>
        <tissue evidence="1">Leaf</tissue>
    </source>
</reference>
<accession>A0A2P2R0X5</accession>
<evidence type="ECO:0000313" key="1">
    <source>
        <dbReference type="EMBL" id="MBX72909.1"/>
    </source>
</evidence>
<name>A0A2P2R0X5_RHIMU</name>
<dbReference type="EMBL" id="GGEC01092425">
    <property type="protein sequence ID" value="MBX72909.1"/>
    <property type="molecule type" value="Transcribed_RNA"/>
</dbReference>
<sequence length="96" mass="11084">MVKQIMTNKIRKQIWTDVQEDHAMQHSAKCCYVQSTMPIARHAIANQKTNLLETRNHRLPNRSHLLLIGLGLPLSLRHTPFIGPFFSLRSPSTFHN</sequence>